<accession>A0A4R2N243</accession>
<evidence type="ECO:0000259" key="1">
    <source>
        <dbReference type="PROSITE" id="PS50851"/>
    </source>
</evidence>
<dbReference type="PROSITE" id="PS50851">
    <property type="entry name" value="CHEW"/>
    <property type="match status" value="1"/>
</dbReference>
<dbReference type="InterPro" id="IPR002545">
    <property type="entry name" value="CheW-lke_dom"/>
</dbReference>
<comment type="caution">
    <text evidence="2">The sequence shown here is derived from an EMBL/GenBank/DDBJ whole genome shotgun (WGS) entry which is preliminary data.</text>
</comment>
<dbReference type="GO" id="GO:0006935">
    <property type="term" value="P:chemotaxis"/>
    <property type="evidence" value="ECO:0007669"/>
    <property type="project" value="InterPro"/>
</dbReference>
<reference evidence="2 3" key="1">
    <citation type="submission" date="2019-03" db="EMBL/GenBank/DDBJ databases">
        <title>Genomic Encyclopedia of Type Strains, Phase IV (KMG-IV): sequencing the most valuable type-strain genomes for metagenomic binning, comparative biology and taxonomic classification.</title>
        <authorList>
            <person name="Goeker M."/>
        </authorList>
    </citation>
    <scope>NUCLEOTIDE SEQUENCE [LARGE SCALE GENOMIC DNA]</scope>
    <source>
        <strain evidence="2 3">DSM 1837</strain>
    </source>
</reference>
<dbReference type="InterPro" id="IPR036061">
    <property type="entry name" value="CheW-like_dom_sf"/>
</dbReference>
<organism evidence="2 3">
    <name type="scientific">Simplicispira metamorpha</name>
    <dbReference type="NCBI Taxonomy" id="80881"/>
    <lineage>
        <taxon>Bacteria</taxon>
        <taxon>Pseudomonadati</taxon>
        <taxon>Pseudomonadota</taxon>
        <taxon>Betaproteobacteria</taxon>
        <taxon>Burkholderiales</taxon>
        <taxon>Comamonadaceae</taxon>
        <taxon>Simplicispira</taxon>
    </lineage>
</organism>
<name>A0A4R2N243_9BURK</name>
<dbReference type="SUPFAM" id="SSF50341">
    <property type="entry name" value="CheW-like"/>
    <property type="match status" value="1"/>
</dbReference>
<feature type="domain" description="CheW-like" evidence="1">
    <location>
        <begin position="28"/>
        <end position="170"/>
    </location>
</feature>
<dbReference type="SMART" id="SM00260">
    <property type="entry name" value="CheW"/>
    <property type="match status" value="1"/>
</dbReference>
<dbReference type="AlphaFoldDB" id="A0A4R2N243"/>
<dbReference type="GO" id="GO:0007165">
    <property type="term" value="P:signal transduction"/>
    <property type="evidence" value="ECO:0007669"/>
    <property type="project" value="InterPro"/>
</dbReference>
<protein>
    <submittedName>
        <fullName evidence="2">Twitching motility protein PilI</fullName>
    </submittedName>
</protein>
<evidence type="ECO:0000313" key="2">
    <source>
        <dbReference type="EMBL" id="TCP13748.1"/>
    </source>
</evidence>
<sequence>MANREALRDLQARLANRLQAAKSEALSVSSWLAVEAGAKSYLLPLGHSGEIFPWGAVQPVPYTQKWFLGVANLRGGLSGVVDLAVLLGDSPVRTEQKLAEASLLALNTALEVNVALLVDRLAGLRGVDAFVSSEPPAPDAPSFFGSVYLDASGARWQELNLQLLAQHPTFLSISA</sequence>
<dbReference type="Proteomes" id="UP000295182">
    <property type="component" value="Unassembled WGS sequence"/>
</dbReference>
<dbReference type="OrthoDB" id="5298045at2"/>
<dbReference type="Pfam" id="PF01584">
    <property type="entry name" value="CheW"/>
    <property type="match status" value="1"/>
</dbReference>
<gene>
    <name evidence="2" type="ORF">EV674_13120</name>
</gene>
<dbReference type="Gene3D" id="2.40.50.180">
    <property type="entry name" value="CheA-289, Domain 4"/>
    <property type="match status" value="1"/>
</dbReference>
<keyword evidence="3" id="KW-1185">Reference proteome</keyword>
<dbReference type="RefSeq" id="WP_119014374.1">
    <property type="nucleotide sequence ID" value="NZ_QXNC01000034.1"/>
</dbReference>
<dbReference type="EMBL" id="SLXH01000031">
    <property type="protein sequence ID" value="TCP13748.1"/>
    <property type="molecule type" value="Genomic_DNA"/>
</dbReference>
<proteinExistence type="predicted"/>
<evidence type="ECO:0000313" key="3">
    <source>
        <dbReference type="Proteomes" id="UP000295182"/>
    </source>
</evidence>